<dbReference type="Proteomes" id="UP001205035">
    <property type="component" value="Unassembled WGS sequence"/>
</dbReference>
<protein>
    <recommendedName>
        <fullName evidence="3">GLUG domain-containing protein</fullName>
    </recommendedName>
</protein>
<reference evidence="1" key="1">
    <citation type="submission" date="2022-06" db="EMBL/GenBank/DDBJ databases">
        <title>Isolation of gut microbiota from human fecal samples.</title>
        <authorList>
            <person name="Pamer E.G."/>
            <person name="Barat B."/>
            <person name="Waligurski E."/>
            <person name="Medina S."/>
            <person name="Paddock L."/>
            <person name="Mostad J."/>
        </authorList>
    </citation>
    <scope>NUCLEOTIDE SEQUENCE</scope>
    <source>
        <strain evidence="1">DFI.6.22</strain>
    </source>
</reference>
<evidence type="ECO:0008006" key="3">
    <source>
        <dbReference type="Google" id="ProtNLM"/>
    </source>
</evidence>
<evidence type="ECO:0000313" key="1">
    <source>
        <dbReference type="EMBL" id="MCQ5082835.1"/>
    </source>
</evidence>
<dbReference type="RefSeq" id="WP_256166285.1">
    <property type="nucleotide sequence ID" value="NZ_JANGBQ010000009.1"/>
</dbReference>
<sequence length="731" mass="76423">MHRDPQLAELFGHRPPASDLGAKASGDVVIEIQSQAGRTETYTLAVAALENDITLTFDEETTSKTHVFSYGKSMEFEFTSENTASLDVSVPKGWTYTADVDAGLLTVTAPTQEEADPAMEGSVKVTPLSVRGTAGEGSSIPVELSTKLPIISFAEADYKFAFGEQRDIPCTVTNVATCDITALKGWDIALDIKNSVLKVTAPADGADCTGAGTVEFAAVSAEELTASFSVRLSWKGISTPEEFVAFGNAVTEGAPLDAYTNGGRIVLVSDIDLSALTQTSFAGSAANPFKGTFDGLNNTITVKLADQDSKELGLFHTLDATAEIKNLSLAGSMSVSQATPVVAGTLAVYNNGAALTKVTNKATLSFSGAKTVTTAGYLGGLVGLANVGSVYTDCHNTGEFIVTGTARTEFIGGIVAGTADKTEGSLVNCTNKGNFSFDFPGAVDTGQYGGLFGHAEKSNWTFSNCTNEGTFTVTFADPGHQFHSLGGILATGYGVFDNCVNKGKIMFNNSNGTKYRRTGGIVGCVGSDAGLGYTLRMTNCRNEADIAASTASVGGLIGIAEKVASPALIENCVNTGNMTSPTMADYDLFYMGGIAGKVAGAFTLKNCINRGNLTAAVERDIAGIAVSGDDNAVFDGCENYGDITAVANHKTDKWRPIVAGIVAIENDKVTTITNCTCKCTIDATLYQATSIGAVYVFQKTWEKGVEDKKTVCDEASKTNSAETTIRITTRE</sequence>
<dbReference type="Gene3D" id="2.160.20.110">
    <property type="match status" value="2"/>
</dbReference>
<accession>A0AAJ1FGS3</accession>
<comment type="caution">
    <text evidence="1">The sequence shown here is derived from an EMBL/GenBank/DDBJ whole genome shotgun (WGS) entry which is preliminary data.</text>
</comment>
<dbReference type="AlphaFoldDB" id="A0AAJ1FGS3"/>
<gene>
    <name evidence="1" type="ORF">NE651_08020</name>
</gene>
<proteinExistence type="predicted"/>
<evidence type="ECO:0000313" key="2">
    <source>
        <dbReference type="Proteomes" id="UP001205035"/>
    </source>
</evidence>
<dbReference type="EMBL" id="JANGBQ010000009">
    <property type="protein sequence ID" value="MCQ5082835.1"/>
    <property type="molecule type" value="Genomic_DNA"/>
</dbReference>
<name>A0AAJ1FGS3_9BACT</name>
<organism evidence="1 2">
    <name type="scientific">Alistipes onderdonkii</name>
    <dbReference type="NCBI Taxonomy" id="328813"/>
    <lineage>
        <taxon>Bacteria</taxon>
        <taxon>Pseudomonadati</taxon>
        <taxon>Bacteroidota</taxon>
        <taxon>Bacteroidia</taxon>
        <taxon>Bacteroidales</taxon>
        <taxon>Rikenellaceae</taxon>
        <taxon>Alistipes</taxon>
    </lineage>
</organism>